<dbReference type="AlphaFoldDB" id="A0AAD5YPY1"/>
<gene>
    <name evidence="2" type="ORF">NP233_g7476</name>
</gene>
<sequence length="300" mass="33431">MLRVHNRTDKSAELAAFLADAAIFIGTECFSRLKDAATLVPVPGMGAAAGAALSILSLVTTARANKEAFLGIGKEACNIMDKIIQKVHERVKSNPDVKDEALIQEVKALETIVEKYLKRGFVKNMLSSKLYISVVADCQNRLQAALHLFGVESQIELRLTQTYHTKLIEEILARLRPTPHATIPVPQLLYAQPSAPIYPTFTSPPPQLAQTPSYNQPFSSPYTQPLTPSYPQPATYTQSPSFPLVPPSSILTSNYAQREAERQQRERERQARAADRHAREAERQARAQEKHRRETAQHGR</sequence>
<dbReference type="InterPro" id="IPR059179">
    <property type="entry name" value="MLKL-like_MCAfunc"/>
</dbReference>
<dbReference type="EMBL" id="JANIEX010000548">
    <property type="protein sequence ID" value="KAJ3565682.1"/>
    <property type="molecule type" value="Genomic_DNA"/>
</dbReference>
<feature type="compositionally biased region" description="Polar residues" evidence="1">
    <location>
        <begin position="208"/>
        <end position="241"/>
    </location>
</feature>
<organism evidence="2 3">
    <name type="scientific">Leucocoprinus birnbaumii</name>
    <dbReference type="NCBI Taxonomy" id="56174"/>
    <lineage>
        <taxon>Eukaryota</taxon>
        <taxon>Fungi</taxon>
        <taxon>Dikarya</taxon>
        <taxon>Basidiomycota</taxon>
        <taxon>Agaricomycotina</taxon>
        <taxon>Agaricomycetes</taxon>
        <taxon>Agaricomycetidae</taxon>
        <taxon>Agaricales</taxon>
        <taxon>Agaricineae</taxon>
        <taxon>Agaricaceae</taxon>
        <taxon>Leucocoprinus</taxon>
    </lineage>
</organism>
<dbReference type="CDD" id="cd21037">
    <property type="entry name" value="MLKL_NTD"/>
    <property type="match status" value="1"/>
</dbReference>
<evidence type="ECO:0000313" key="3">
    <source>
        <dbReference type="Proteomes" id="UP001213000"/>
    </source>
</evidence>
<name>A0AAD5YPY1_9AGAR</name>
<feature type="region of interest" description="Disordered" evidence="1">
    <location>
        <begin position="200"/>
        <end position="300"/>
    </location>
</feature>
<reference evidence="2" key="1">
    <citation type="submission" date="2022-07" db="EMBL/GenBank/DDBJ databases">
        <title>Genome Sequence of Leucocoprinus birnbaumii.</title>
        <authorList>
            <person name="Buettner E."/>
        </authorList>
    </citation>
    <scope>NUCLEOTIDE SEQUENCE</scope>
    <source>
        <strain evidence="2">VT141</strain>
    </source>
</reference>
<evidence type="ECO:0000313" key="2">
    <source>
        <dbReference type="EMBL" id="KAJ3565682.1"/>
    </source>
</evidence>
<comment type="caution">
    <text evidence="2">The sequence shown here is derived from an EMBL/GenBank/DDBJ whole genome shotgun (WGS) entry which is preliminary data.</text>
</comment>
<feature type="compositionally biased region" description="Basic and acidic residues" evidence="1">
    <location>
        <begin position="258"/>
        <end position="300"/>
    </location>
</feature>
<proteinExistence type="predicted"/>
<protein>
    <submittedName>
        <fullName evidence="2">Uncharacterized protein</fullName>
    </submittedName>
</protein>
<evidence type="ECO:0000256" key="1">
    <source>
        <dbReference type="SAM" id="MobiDB-lite"/>
    </source>
</evidence>
<accession>A0AAD5YPY1</accession>
<dbReference type="Proteomes" id="UP001213000">
    <property type="component" value="Unassembled WGS sequence"/>
</dbReference>
<keyword evidence="3" id="KW-1185">Reference proteome</keyword>